<sequence length="144" mass="16093">MTNVVIASNDEVCQSAKNWFVNSQGYLEGFENFSELSEDSKLIIIGHDEELGDGDELLALLQEQDFPMVDFEVILIVCSAHSLKCTKDIITPAEKIANSLRRVVWAATDTVYGQWDQDGAHFSGTYIAVEPDSDILSKFRQMTL</sequence>
<dbReference type="RefSeq" id="WP_128995247.1">
    <property type="nucleotide sequence ID" value="NZ_PDKN01000002.1"/>
</dbReference>
<dbReference type="Proteomes" id="UP000290657">
    <property type="component" value="Unassembled WGS sequence"/>
</dbReference>
<dbReference type="OrthoDB" id="9979946at2"/>
<protein>
    <submittedName>
        <fullName evidence="1">Uncharacterized protein</fullName>
    </submittedName>
</protein>
<name>A0A4Q0XRA8_9BACT</name>
<dbReference type="EMBL" id="PDKN01000002">
    <property type="protein sequence ID" value="RXJ59997.1"/>
    <property type="molecule type" value="Genomic_DNA"/>
</dbReference>
<gene>
    <name evidence="1" type="ORF">CRV04_02990</name>
</gene>
<proteinExistence type="predicted"/>
<dbReference type="AlphaFoldDB" id="A0A4Q0XRA8"/>
<comment type="caution">
    <text evidence="1">The sequence shown here is derived from an EMBL/GenBank/DDBJ whole genome shotgun (WGS) entry which is preliminary data.</text>
</comment>
<reference evidence="1 2" key="1">
    <citation type="submission" date="2017-10" db="EMBL/GenBank/DDBJ databases">
        <title>Genomics of the genus Arcobacter.</title>
        <authorList>
            <person name="Perez-Cataluna A."/>
            <person name="Figueras M.J."/>
        </authorList>
    </citation>
    <scope>NUCLEOTIDE SEQUENCE [LARGE SCALE GENOMIC DNA]</scope>
    <source>
        <strain evidence="1 2">CECT 8987</strain>
    </source>
</reference>
<evidence type="ECO:0000313" key="2">
    <source>
        <dbReference type="Proteomes" id="UP000290657"/>
    </source>
</evidence>
<accession>A0A4Q0XRA8</accession>
<organism evidence="1 2">
    <name type="scientific">Candidatus Marinarcus aquaticus</name>
    <dbReference type="NCBI Taxonomy" id="2044504"/>
    <lineage>
        <taxon>Bacteria</taxon>
        <taxon>Pseudomonadati</taxon>
        <taxon>Campylobacterota</taxon>
        <taxon>Epsilonproteobacteria</taxon>
        <taxon>Campylobacterales</taxon>
        <taxon>Arcobacteraceae</taxon>
        <taxon>Candidatus Marinarcus</taxon>
    </lineage>
</organism>
<keyword evidence="2" id="KW-1185">Reference proteome</keyword>
<evidence type="ECO:0000313" key="1">
    <source>
        <dbReference type="EMBL" id="RXJ59997.1"/>
    </source>
</evidence>